<dbReference type="AlphaFoldDB" id="A0AAE1YAL3"/>
<comment type="caution">
    <text evidence="1">The sequence shown here is derived from an EMBL/GenBank/DDBJ whole genome shotgun (WGS) entry which is preliminary data.</text>
</comment>
<keyword evidence="2" id="KW-1185">Reference proteome</keyword>
<name>A0AAE1YAL3_9LAMI</name>
<evidence type="ECO:0000313" key="2">
    <source>
        <dbReference type="Proteomes" id="UP001293254"/>
    </source>
</evidence>
<accession>A0AAE1YAL3</accession>
<protein>
    <submittedName>
        <fullName evidence="1">Uncharacterized protein</fullName>
    </submittedName>
</protein>
<organism evidence="1 2">
    <name type="scientific">Sesamum alatum</name>
    <dbReference type="NCBI Taxonomy" id="300844"/>
    <lineage>
        <taxon>Eukaryota</taxon>
        <taxon>Viridiplantae</taxon>
        <taxon>Streptophyta</taxon>
        <taxon>Embryophyta</taxon>
        <taxon>Tracheophyta</taxon>
        <taxon>Spermatophyta</taxon>
        <taxon>Magnoliopsida</taxon>
        <taxon>eudicotyledons</taxon>
        <taxon>Gunneridae</taxon>
        <taxon>Pentapetalae</taxon>
        <taxon>asterids</taxon>
        <taxon>lamiids</taxon>
        <taxon>Lamiales</taxon>
        <taxon>Pedaliaceae</taxon>
        <taxon>Sesamum</taxon>
    </lineage>
</organism>
<gene>
    <name evidence="1" type="ORF">Salat_1427800</name>
</gene>
<evidence type="ECO:0000313" key="1">
    <source>
        <dbReference type="EMBL" id="KAK4426592.1"/>
    </source>
</evidence>
<proteinExistence type="predicted"/>
<reference evidence="1" key="1">
    <citation type="submission" date="2020-06" db="EMBL/GenBank/DDBJ databases">
        <authorList>
            <person name="Li T."/>
            <person name="Hu X."/>
            <person name="Zhang T."/>
            <person name="Song X."/>
            <person name="Zhang H."/>
            <person name="Dai N."/>
            <person name="Sheng W."/>
            <person name="Hou X."/>
            <person name="Wei L."/>
        </authorList>
    </citation>
    <scope>NUCLEOTIDE SEQUENCE</scope>
    <source>
        <strain evidence="1">3651</strain>
        <tissue evidence="1">Leaf</tissue>
    </source>
</reference>
<reference evidence="1" key="2">
    <citation type="journal article" date="2024" name="Plant">
        <title>Genomic evolution and insights into agronomic trait innovations of Sesamum species.</title>
        <authorList>
            <person name="Miao H."/>
            <person name="Wang L."/>
            <person name="Qu L."/>
            <person name="Liu H."/>
            <person name="Sun Y."/>
            <person name="Le M."/>
            <person name="Wang Q."/>
            <person name="Wei S."/>
            <person name="Zheng Y."/>
            <person name="Lin W."/>
            <person name="Duan Y."/>
            <person name="Cao H."/>
            <person name="Xiong S."/>
            <person name="Wang X."/>
            <person name="Wei L."/>
            <person name="Li C."/>
            <person name="Ma Q."/>
            <person name="Ju M."/>
            <person name="Zhao R."/>
            <person name="Li G."/>
            <person name="Mu C."/>
            <person name="Tian Q."/>
            <person name="Mei H."/>
            <person name="Zhang T."/>
            <person name="Gao T."/>
            <person name="Zhang H."/>
        </authorList>
    </citation>
    <scope>NUCLEOTIDE SEQUENCE</scope>
    <source>
        <strain evidence="1">3651</strain>
    </source>
</reference>
<dbReference type="EMBL" id="JACGWO010000005">
    <property type="protein sequence ID" value="KAK4426592.1"/>
    <property type="molecule type" value="Genomic_DNA"/>
</dbReference>
<dbReference type="Proteomes" id="UP001293254">
    <property type="component" value="Unassembled WGS sequence"/>
</dbReference>
<sequence>MPPDNPMEEETANPSKRSCLNTGVVDGLFEGVEVHCFRKSSMQLWELVNVKGSAIMKGLVAEESWEWIVGDDIARDVLVDGSWSHFLWDDLKELYCTIGVRQICFLL</sequence>